<dbReference type="NCBIfam" id="TIGR00261">
    <property type="entry name" value="traB"/>
    <property type="match status" value="1"/>
</dbReference>
<reference evidence="2" key="1">
    <citation type="submission" date="2022-04" db="EMBL/GenBank/DDBJ databases">
        <title>Lysobacter sp. CAU 1642 isolated from sea sand.</title>
        <authorList>
            <person name="Kim W."/>
        </authorList>
    </citation>
    <scope>NUCLEOTIDE SEQUENCE</scope>
    <source>
        <strain evidence="2">CAU 1642</strain>
    </source>
</reference>
<organism evidence="2 3">
    <name type="scientific">Pseudomarimonas salicorniae</name>
    <dbReference type="NCBI Taxonomy" id="2933270"/>
    <lineage>
        <taxon>Bacteria</taxon>
        <taxon>Pseudomonadati</taxon>
        <taxon>Pseudomonadota</taxon>
        <taxon>Gammaproteobacteria</taxon>
        <taxon>Lysobacterales</taxon>
        <taxon>Lysobacteraceae</taxon>
        <taxon>Pseudomarimonas</taxon>
    </lineage>
</organism>
<dbReference type="Proteomes" id="UP001431449">
    <property type="component" value="Unassembled WGS sequence"/>
</dbReference>
<protein>
    <submittedName>
        <fullName evidence="2">TraB/GumN family protein</fullName>
    </submittedName>
</protein>
<feature type="transmembrane region" description="Helical" evidence="1">
    <location>
        <begin position="383"/>
        <end position="402"/>
    </location>
</feature>
<dbReference type="InterPro" id="IPR046345">
    <property type="entry name" value="TraB_PrgY-like"/>
</dbReference>
<evidence type="ECO:0000256" key="1">
    <source>
        <dbReference type="SAM" id="Phobius"/>
    </source>
</evidence>
<dbReference type="Pfam" id="PF01963">
    <property type="entry name" value="TraB_PrgY_gumN"/>
    <property type="match status" value="1"/>
</dbReference>
<proteinExistence type="predicted"/>
<keyword evidence="1" id="KW-0472">Membrane</keyword>
<feature type="transmembrane region" description="Helical" evidence="1">
    <location>
        <begin position="301"/>
        <end position="330"/>
    </location>
</feature>
<dbReference type="InterPro" id="IPR002816">
    <property type="entry name" value="TraB/PrgY/GumN_fam"/>
</dbReference>
<dbReference type="PANTHER" id="PTHR21530">
    <property type="entry name" value="PHEROMONE SHUTDOWN PROTEIN"/>
    <property type="match status" value="1"/>
</dbReference>
<evidence type="ECO:0000313" key="2">
    <source>
        <dbReference type="EMBL" id="MCK7593169.1"/>
    </source>
</evidence>
<keyword evidence="1" id="KW-1133">Transmembrane helix</keyword>
<dbReference type="InterPro" id="IPR005230">
    <property type="entry name" value="TraB_bac"/>
</dbReference>
<feature type="transmembrane region" description="Helical" evidence="1">
    <location>
        <begin position="269"/>
        <end position="289"/>
    </location>
</feature>
<evidence type="ECO:0000313" key="3">
    <source>
        <dbReference type="Proteomes" id="UP001431449"/>
    </source>
</evidence>
<dbReference type="EMBL" id="JALNMH010000003">
    <property type="protein sequence ID" value="MCK7593169.1"/>
    <property type="molecule type" value="Genomic_DNA"/>
</dbReference>
<sequence length="411" mass="44344">MDSAPAPTGIESTVDPLAGQPILRVERDGCRFTLLGTAHVSQASVDAVRALAERERFDAVAVELCEPRFRSLREPNQLAKLDLFRVVKEGKVGLVAANLALSAYQRRLAKQLGIEPGAEMRAAIEAAESEGKALWRIDRDVGTTLRRTYTAVGWWQRIKLMSGLLASLLVDEQVDADEIEKLKQGDMLESTFAEFASRSERLYGALIDERDRYMAARLREAAAREGSSEVLAVVGAGHLAGLSGYLRDSDEPPETTVSRLDALPPPGRWGTWIAIAIAALVIGGFAWGFARGVDVGTELLLVWVLATGGLGAIGCALAGGHPLSVIAAFLSSPLTPLHPLLSSGTVSALVEVTLRRPTVADFDRLKDDVGTVGGWWRNRVSRVLLNFFLTSTGTAIGVYIAGWRMLQALFD</sequence>
<comment type="caution">
    <text evidence="2">The sequence shown here is derived from an EMBL/GenBank/DDBJ whole genome shotgun (WGS) entry which is preliminary data.</text>
</comment>
<dbReference type="PANTHER" id="PTHR21530:SF7">
    <property type="entry name" value="TRAB DOMAIN-CONTAINING PROTEIN"/>
    <property type="match status" value="1"/>
</dbReference>
<accession>A0ABT0GF43</accession>
<keyword evidence="1" id="KW-0812">Transmembrane</keyword>
<keyword evidence="3" id="KW-1185">Reference proteome</keyword>
<dbReference type="CDD" id="cd14726">
    <property type="entry name" value="TraB_PrgY-like"/>
    <property type="match status" value="1"/>
</dbReference>
<gene>
    <name evidence="2" type="ORF">M0G41_05735</name>
</gene>
<name>A0ABT0GF43_9GAMM</name>